<dbReference type="AlphaFoldDB" id="A0A7W7T7I8"/>
<protein>
    <submittedName>
        <fullName evidence="1">Uncharacterized protein</fullName>
    </submittedName>
</protein>
<accession>A0A7W7T7I8</accession>
<evidence type="ECO:0000313" key="1">
    <source>
        <dbReference type="EMBL" id="MBB4968017.1"/>
    </source>
</evidence>
<comment type="caution">
    <text evidence="1">The sequence shown here is derived from an EMBL/GenBank/DDBJ whole genome shotgun (WGS) entry which is preliminary data.</text>
</comment>
<evidence type="ECO:0000313" key="2">
    <source>
        <dbReference type="Proteomes" id="UP000542674"/>
    </source>
</evidence>
<dbReference type="Proteomes" id="UP000542674">
    <property type="component" value="Unassembled WGS sequence"/>
</dbReference>
<name>A0A7W7T7I8_9PSEU</name>
<organism evidence="1 2">
    <name type="scientific">Saccharothrix violaceirubra</name>
    <dbReference type="NCBI Taxonomy" id="413306"/>
    <lineage>
        <taxon>Bacteria</taxon>
        <taxon>Bacillati</taxon>
        <taxon>Actinomycetota</taxon>
        <taxon>Actinomycetes</taxon>
        <taxon>Pseudonocardiales</taxon>
        <taxon>Pseudonocardiaceae</taxon>
        <taxon>Saccharothrix</taxon>
    </lineage>
</organism>
<reference evidence="1 2" key="1">
    <citation type="submission" date="2020-08" db="EMBL/GenBank/DDBJ databases">
        <title>Sequencing the genomes of 1000 actinobacteria strains.</title>
        <authorList>
            <person name="Klenk H.-P."/>
        </authorList>
    </citation>
    <scope>NUCLEOTIDE SEQUENCE [LARGE SCALE GENOMIC DNA]</scope>
    <source>
        <strain evidence="1 2">DSM 45084</strain>
    </source>
</reference>
<gene>
    <name evidence="1" type="ORF">F4559_005376</name>
</gene>
<proteinExistence type="predicted"/>
<sequence>MAVGGKGVDAERLDREARELFRQLTPAPVTGHDKDGRPLSIPPGERLAEIGRRARFIAVSDALARAVVVILGREGVPAAVGHVQVDPAASGDEQVLGLLLDVGGVASVVPLRPGDPLLRGYAAVDGVIDLVGRELAFSVDLVAEDDGWVGAEAVAAGLLRARTG</sequence>
<dbReference type="RefSeq" id="WP_184673175.1">
    <property type="nucleotide sequence ID" value="NZ_BAABAI010000041.1"/>
</dbReference>
<keyword evidence="2" id="KW-1185">Reference proteome</keyword>
<dbReference type="EMBL" id="JACHJS010000001">
    <property type="protein sequence ID" value="MBB4968017.1"/>
    <property type="molecule type" value="Genomic_DNA"/>
</dbReference>